<name>A0A852T3D6_9MICO</name>
<dbReference type="EMBL" id="JACCBJ010000001">
    <property type="protein sequence ID" value="NYD75343.1"/>
    <property type="molecule type" value="Genomic_DNA"/>
</dbReference>
<evidence type="ECO:0000256" key="6">
    <source>
        <dbReference type="HAMAP-Rule" id="MF_01513"/>
    </source>
</evidence>
<dbReference type="InterPro" id="IPR001917">
    <property type="entry name" value="Aminotrans_II_pyridoxalP_BS"/>
</dbReference>
<dbReference type="InterPro" id="IPR015424">
    <property type="entry name" value="PyrdxlP-dep_Trfase"/>
</dbReference>
<dbReference type="HAMAP" id="MF_01513">
    <property type="entry name" value="Phe_aminotrans_2"/>
    <property type="match status" value="1"/>
</dbReference>
<dbReference type="InterPro" id="IPR024892">
    <property type="entry name" value="ArAT"/>
</dbReference>
<dbReference type="InterPro" id="IPR004839">
    <property type="entry name" value="Aminotransferase_I/II_large"/>
</dbReference>
<gene>
    <name evidence="6" type="primary">pat</name>
    <name evidence="8" type="ORF">BJ963_002862</name>
</gene>
<evidence type="ECO:0000256" key="4">
    <source>
        <dbReference type="ARBA" id="ARBA00022679"/>
    </source>
</evidence>
<dbReference type="InterPro" id="IPR005861">
    <property type="entry name" value="HisP_aminotrans"/>
</dbReference>
<keyword evidence="4 6" id="KW-0808">Transferase</keyword>
<dbReference type="GO" id="GO:0008793">
    <property type="term" value="F:aromatic-amino-acid transaminase activity"/>
    <property type="evidence" value="ECO:0007669"/>
    <property type="project" value="UniProtKB-UniRule"/>
</dbReference>
<protein>
    <recommendedName>
        <fullName evidence="6">Aromatic amino acid aminotransferase</fullName>
        <shortName evidence="6">ArAT</shortName>
        <ecNumber evidence="6">2.6.1.57</ecNumber>
    </recommendedName>
</protein>
<dbReference type="PROSITE" id="PS00599">
    <property type="entry name" value="AA_TRANSFER_CLASS_2"/>
    <property type="match status" value="1"/>
</dbReference>
<dbReference type="NCBIfam" id="NF002878">
    <property type="entry name" value="PRK03321.1"/>
    <property type="match status" value="1"/>
</dbReference>
<dbReference type="InterPro" id="IPR015422">
    <property type="entry name" value="PyrdxlP-dep_Trfase_small"/>
</dbReference>
<feature type="domain" description="Aminotransferase class I/classII large" evidence="7">
    <location>
        <begin position="30"/>
        <end position="350"/>
    </location>
</feature>
<comment type="function">
    <text evidence="6">Aminotransferase that catalyzes the conversion of aromatic amino acids and 2-oxoglutarate into corresponding aromatic oxo acids and L-glutamate.</text>
</comment>
<dbReference type="GO" id="GO:0000105">
    <property type="term" value="P:L-histidine biosynthetic process"/>
    <property type="evidence" value="ECO:0007669"/>
    <property type="project" value="InterPro"/>
</dbReference>
<reference evidence="8 9" key="1">
    <citation type="submission" date="2020-07" db="EMBL/GenBank/DDBJ databases">
        <title>Sequencing the genomes of 1000 actinobacteria strains.</title>
        <authorList>
            <person name="Klenk H.-P."/>
        </authorList>
    </citation>
    <scope>NUCLEOTIDE SEQUENCE [LARGE SCALE GENOMIC DNA]</scope>
    <source>
        <strain evidence="8 9">DSM 23871</strain>
    </source>
</reference>
<dbReference type="AlphaFoldDB" id="A0A852T3D6"/>
<dbReference type="Pfam" id="PF00155">
    <property type="entry name" value="Aminotran_1_2"/>
    <property type="match status" value="1"/>
</dbReference>
<dbReference type="PANTHER" id="PTHR43643:SF3">
    <property type="entry name" value="HISTIDINOL-PHOSPHATE AMINOTRANSFERASE"/>
    <property type="match status" value="1"/>
</dbReference>
<accession>A0A852T3D6</accession>
<dbReference type="HAMAP" id="MF_01023">
    <property type="entry name" value="HisC_aminotrans_2"/>
    <property type="match status" value="1"/>
</dbReference>
<evidence type="ECO:0000259" key="7">
    <source>
        <dbReference type="Pfam" id="PF00155"/>
    </source>
</evidence>
<keyword evidence="3 6" id="KW-0032">Aminotransferase</keyword>
<dbReference type="GO" id="GO:0004400">
    <property type="term" value="F:histidinol-phosphate transaminase activity"/>
    <property type="evidence" value="ECO:0007669"/>
    <property type="project" value="InterPro"/>
</dbReference>
<comment type="similarity">
    <text evidence="6">Belongs to the class-II pyridoxal-phosphate-dependent aminotransferase family.</text>
</comment>
<dbReference type="SUPFAM" id="SSF53383">
    <property type="entry name" value="PLP-dependent transferases"/>
    <property type="match status" value="1"/>
</dbReference>
<dbReference type="Gene3D" id="3.90.1150.10">
    <property type="entry name" value="Aspartate Aminotransferase, domain 1"/>
    <property type="match status" value="1"/>
</dbReference>
<comment type="subunit">
    <text evidence="2 6">Homodimer.</text>
</comment>
<evidence type="ECO:0000256" key="5">
    <source>
        <dbReference type="ARBA" id="ARBA00022898"/>
    </source>
</evidence>
<comment type="caution">
    <text evidence="8">The sequence shown here is derived from an EMBL/GenBank/DDBJ whole genome shotgun (WGS) entry which is preliminary data.</text>
</comment>
<sequence length="369" mass="39266">MSSDDTLGVRLRPEIVAVPAYKQGRPAPADGFKLSSNENPFPPLPSVVEAVAATLRDLNRYPNAGGADLRERLAERHGVGVGQVHLGSGSVALLSQLISAAAGVGDEVVYSWRSFEAYPGLVTVAGATSVQVPNRPDGSHDLDAMAAAITDRTRVVIVCTPNNPTGTIVTTADFEAFMERVPSDLLVLLDEAYYEFVTDDAAVDGIPLLSRYPNLVVLRTFSKAYGLAALRIGYAVGPQAVLDAARSAAIPLSVTDASRVAALASIDAEDELMERVARLAMRRDRLRDALLEQGWAVPEAQGNFVWLATGEQTVEANDAFFDAGLTVRAFPPEGIRISVGEEESVDKLLQVAGDLVRNLPNGHPGKRLG</sequence>
<organism evidence="8 9">
    <name type="scientific">Leifsonia soli</name>
    <dbReference type="NCBI Taxonomy" id="582665"/>
    <lineage>
        <taxon>Bacteria</taxon>
        <taxon>Bacillati</taxon>
        <taxon>Actinomycetota</taxon>
        <taxon>Actinomycetes</taxon>
        <taxon>Micrococcales</taxon>
        <taxon>Microbacteriaceae</taxon>
        <taxon>Leifsonia</taxon>
    </lineage>
</organism>
<proteinExistence type="inferred from homology"/>
<comment type="catalytic activity">
    <reaction evidence="6">
        <text>an aromatic L-alpha-amino acid + 2-oxoglutarate = an aromatic oxo-acid + L-glutamate</text>
        <dbReference type="Rhea" id="RHEA:17533"/>
        <dbReference type="ChEBI" id="CHEBI:16810"/>
        <dbReference type="ChEBI" id="CHEBI:29985"/>
        <dbReference type="ChEBI" id="CHEBI:73309"/>
        <dbReference type="ChEBI" id="CHEBI:84824"/>
        <dbReference type="EC" id="2.6.1.57"/>
    </reaction>
</comment>
<dbReference type="RefSeq" id="WP_343037290.1">
    <property type="nucleotide sequence ID" value="NZ_BAAAPX010000001.1"/>
</dbReference>
<dbReference type="Proteomes" id="UP000589620">
    <property type="component" value="Unassembled WGS sequence"/>
</dbReference>
<dbReference type="InterPro" id="IPR015421">
    <property type="entry name" value="PyrdxlP-dep_Trfase_major"/>
</dbReference>
<dbReference type="Gene3D" id="3.40.640.10">
    <property type="entry name" value="Type I PLP-dependent aspartate aminotransferase-like (Major domain)"/>
    <property type="match status" value="1"/>
</dbReference>
<evidence type="ECO:0000256" key="1">
    <source>
        <dbReference type="ARBA" id="ARBA00001933"/>
    </source>
</evidence>
<evidence type="ECO:0000256" key="2">
    <source>
        <dbReference type="ARBA" id="ARBA00011738"/>
    </source>
</evidence>
<feature type="modified residue" description="N6-(pyridoxal phosphate)lysine" evidence="6">
    <location>
        <position position="223"/>
    </location>
</feature>
<evidence type="ECO:0000256" key="3">
    <source>
        <dbReference type="ARBA" id="ARBA00022576"/>
    </source>
</evidence>
<evidence type="ECO:0000313" key="8">
    <source>
        <dbReference type="EMBL" id="NYD75343.1"/>
    </source>
</evidence>
<evidence type="ECO:0000313" key="9">
    <source>
        <dbReference type="Proteomes" id="UP000589620"/>
    </source>
</evidence>
<dbReference type="InterPro" id="IPR050106">
    <property type="entry name" value="HistidinolP_aminotransfase"/>
</dbReference>
<keyword evidence="9" id="KW-1185">Reference proteome</keyword>
<comment type="cofactor">
    <cofactor evidence="1 6">
        <name>pyridoxal 5'-phosphate</name>
        <dbReference type="ChEBI" id="CHEBI:597326"/>
    </cofactor>
</comment>
<dbReference type="GO" id="GO:0030170">
    <property type="term" value="F:pyridoxal phosphate binding"/>
    <property type="evidence" value="ECO:0007669"/>
    <property type="project" value="UniProtKB-UniRule"/>
</dbReference>
<dbReference type="PANTHER" id="PTHR43643">
    <property type="entry name" value="HISTIDINOL-PHOSPHATE AMINOTRANSFERASE 2"/>
    <property type="match status" value="1"/>
</dbReference>
<dbReference type="EC" id="2.6.1.57" evidence="6"/>
<keyword evidence="5 6" id="KW-0663">Pyridoxal phosphate</keyword>
<dbReference type="CDD" id="cd00609">
    <property type="entry name" value="AAT_like"/>
    <property type="match status" value="1"/>
</dbReference>